<dbReference type="PANTHER" id="PTHR11731:SF154">
    <property type="entry name" value="VENOM DIPEPTIDYL PEPTIDASE 4-LIKE PROTEIN"/>
    <property type="match status" value="1"/>
</dbReference>
<dbReference type="GO" id="GO:0006508">
    <property type="term" value="P:proteolysis"/>
    <property type="evidence" value="ECO:0007669"/>
    <property type="project" value="InterPro"/>
</dbReference>
<feature type="domain" description="Peptidase S9 prolyl oligopeptidase catalytic" evidence="5">
    <location>
        <begin position="534"/>
        <end position="736"/>
    </location>
</feature>
<dbReference type="Pfam" id="PF00930">
    <property type="entry name" value="DPPIV_N"/>
    <property type="match status" value="1"/>
</dbReference>
<dbReference type="FunFam" id="3.40.50.1820:FF:000003">
    <property type="entry name" value="Dipeptidyl peptidase 4"/>
    <property type="match status" value="1"/>
</dbReference>
<evidence type="ECO:0000256" key="1">
    <source>
        <dbReference type="ARBA" id="ARBA00010036"/>
    </source>
</evidence>
<dbReference type="SUPFAM" id="SSF82171">
    <property type="entry name" value="DPP6 N-terminal domain-like"/>
    <property type="match status" value="1"/>
</dbReference>
<dbReference type="GO" id="GO:0005886">
    <property type="term" value="C:plasma membrane"/>
    <property type="evidence" value="ECO:0007669"/>
    <property type="project" value="TreeGrafter"/>
</dbReference>
<feature type="chain" id="PRO_5019819501" description="Venom dipeptidyl peptidase 4" evidence="4">
    <location>
        <begin position="23"/>
        <end position="742"/>
    </location>
</feature>
<dbReference type="AlphaFoldDB" id="A0A482WXV6"/>
<keyword evidence="8" id="KW-1185">Reference proteome</keyword>
<name>A0A482WXV6_LAOST</name>
<dbReference type="InterPro" id="IPR001375">
    <property type="entry name" value="Peptidase_S9_cat"/>
</dbReference>
<dbReference type="GO" id="GO:0008239">
    <property type="term" value="F:dipeptidyl-peptidase activity"/>
    <property type="evidence" value="ECO:0007669"/>
    <property type="project" value="TreeGrafter"/>
</dbReference>
<sequence>MSSNVFRIFASLVLISIQVSETKRLMTLEDTVISTFRAESFIGNWISDSELTYVKDNAITLLDVTTQNSSLLGEETLLKRYNATSYDVSSDKEWIAISHNCEQVYRHSSLCIYSVHELKSGFQFDVAGGKKLQMLKWSPIGHSLVYVMENDLYYQHKPGPLAADRLTSTGKPGVFYNGVADWVYEEEVLGTSRALWFSPEGTKLAYIAFDDSNVTEVHYPRYGEPGSLKWQYADDVIIRYPKAGSNNPVVSLNVVDLRLKRRPKIDRLPAPVAEVTEDNILAEVVWIDDKNLASAWTNRVQTVAVTLVCDSTTSECHKVLETREKEGWVEYPSLFFKNVSYFATLLPQPQGDAGNFQHLTIVTDTTQIPLTSGERIVERILKWNHNESLIYFLATDDTTPSRVHLYVIRDDGTESETCLSCEICGTSSAMLSKDMSYYVLGCRGPEVPSYAVYSSSGNFIMSLVNNSHLHGVLEEFALPNETDLEIDIADDEIKAKVRLFLPPTMKHGIKYPLLLRVYGGPNFILNTDVFVPPSFETYLVTRMNIIVAHADVRGSARRGDRCKFAMYRKLGGPEVEDFTTVAKQLSRKLSYIDPKRIGMWGWSYGGYATAMTLAKDEDDVFKCGISVAPVTSWIYYDSIYTERYMGLPTPDDNEEGYKNSDVTQFYENFKKKQFLLIHGNGDDNVHYQQSMALAKSLERHDVFFMMQSYPDEDHSLSHVRLHFIHTMERFWANCYGLNSTTT</sequence>
<feature type="domain" description="Dipeptidylpeptidase IV N-terminal" evidence="6">
    <location>
        <begin position="89"/>
        <end position="448"/>
    </location>
</feature>
<dbReference type="InterPro" id="IPR002469">
    <property type="entry name" value="Peptidase_S9B_N"/>
</dbReference>
<dbReference type="InterPro" id="IPR050278">
    <property type="entry name" value="Serine_Prot_S9B/DPPIV"/>
</dbReference>
<gene>
    <name evidence="7" type="ORF">LSTR_LSTR006400</name>
</gene>
<protein>
    <recommendedName>
        <fullName evidence="3">Venom dipeptidyl peptidase 4</fullName>
    </recommendedName>
</protein>
<accession>A0A482WXV6</accession>
<comment type="similarity">
    <text evidence="1">Belongs to the peptidase S9B family. DPPIV subfamily.</text>
</comment>
<proteinExistence type="inferred from homology"/>
<dbReference type="Gene3D" id="3.40.50.1820">
    <property type="entry name" value="alpha/beta hydrolase"/>
    <property type="match status" value="1"/>
</dbReference>
<keyword evidence="2" id="KW-0325">Glycoprotein</keyword>
<dbReference type="InterPro" id="IPR029058">
    <property type="entry name" value="AB_hydrolase_fold"/>
</dbReference>
<dbReference type="EMBL" id="QKKF02022824">
    <property type="protein sequence ID" value="RZF38001.1"/>
    <property type="molecule type" value="Genomic_DNA"/>
</dbReference>
<evidence type="ECO:0000313" key="7">
    <source>
        <dbReference type="EMBL" id="RZF38001.1"/>
    </source>
</evidence>
<dbReference type="SUPFAM" id="SSF53474">
    <property type="entry name" value="alpha/beta-Hydrolases"/>
    <property type="match status" value="1"/>
</dbReference>
<feature type="signal peptide" evidence="4">
    <location>
        <begin position="1"/>
        <end position="22"/>
    </location>
</feature>
<comment type="caution">
    <text evidence="7">The sequence shown here is derived from an EMBL/GenBank/DDBJ whole genome shotgun (WGS) entry which is preliminary data.</text>
</comment>
<reference evidence="7 8" key="1">
    <citation type="journal article" date="2017" name="Gigascience">
        <title>Genome sequence of the small brown planthopper, Laodelphax striatellus.</title>
        <authorList>
            <person name="Zhu J."/>
            <person name="Jiang F."/>
            <person name="Wang X."/>
            <person name="Yang P."/>
            <person name="Bao Y."/>
            <person name="Zhao W."/>
            <person name="Wang W."/>
            <person name="Lu H."/>
            <person name="Wang Q."/>
            <person name="Cui N."/>
            <person name="Li J."/>
            <person name="Chen X."/>
            <person name="Luo L."/>
            <person name="Yu J."/>
            <person name="Kang L."/>
            <person name="Cui F."/>
        </authorList>
    </citation>
    <scope>NUCLEOTIDE SEQUENCE [LARGE SCALE GENOMIC DNA]</scope>
    <source>
        <strain evidence="7">Lst14</strain>
    </source>
</reference>
<evidence type="ECO:0000313" key="8">
    <source>
        <dbReference type="Proteomes" id="UP000291343"/>
    </source>
</evidence>
<dbReference type="STRING" id="195883.A0A482WXV6"/>
<dbReference type="SMR" id="A0A482WXV6"/>
<evidence type="ECO:0000256" key="4">
    <source>
        <dbReference type="SAM" id="SignalP"/>
    </source>
</evidence>
<evidence type="ECO:0000259" key="5">
    <source>
        <dbReference type="Pfam" id="PF00326"/>
    </source>
</evidence>
<organism evidence="7 8">
    <name type="scientific">Laodelphax striatellus</name>
    <name type="common">Small brown planthopper</name>
    <name type="synonym">Delphax striatella</name>
    <dbReference type="NCBI Taxonomy" id="195883"/>
    <lineage>
        <taxon>Eukaryota</taxon>
        <taxon>Metazoa</taxon>
        <taxon>Ecdysozoa</taxon>
        <taxon>Arthropoda</taxon>
        <taxon>Hexapoda</taxon>
        <taxon>Insecta</taxon>
        <taxon>Pterygota</taxon>
        <taxon>Neoptera</taxon>
        <taxon>Paraneoptera</taxon>
        <taxon>Hemiptera</taxon>
        <taxon>Auchenorrhyncha</taxon>
        <taxon>Fulgoroidea</taxon>
        <taxon>Delphacidae</taxon>
        <taxon>Criomorphinae</taxon>
        <taxon>Laodelphax</taxon>
    </lineage>
</organism>
<dbReference type="PANTHER" id="PTHR11731">
    <property type="entry name" value="PROTEASE FAMILY S9B,C DIPEPTIDYL-PEPTIDASE IV-RELATED"/>
    <property type="match status" value="1"/>
</dbReference>
<dbReference type="GO" id="GO:0008236">
    <property type="term" value="F:serine-type peptidase activity"/>
    <property type="evidence" value="ECO:0007669"/>
    <property type="project" value="InterPro"/>
</dbReference>
<dbReference type="Pfam" id="PF00326">
    <property type="entry name" value="Peptidase_S9"/>
    <property type="match status" value="1"/>
</dbReference>
<dbReference type="Proteomes" id="UP000291343">
    <property type="component" value="Unassembled WGS sequence"/>
</dbReference>
<evidence type="ECO:0000256" key="2">
    <source>
        <dbReference type="ARBA" id="ARBA00023180"/>
    </source>
</evidence>
<dbReference type="Gene3D" id="2.140.10.30">
    <property type="entry name" value="Dipeptidylpeptidase IV, N-terminal domain"/>
    <property type="match status" value="1"/>
</dbReference>
<dbReference type="OrthoDB" id="16520at2759"/>
<keyword evidence="4" id="KW-0732">Signal</keyword>
<dbReference type="InParanoid" id="A0A482WXV6"/>
<evidence type="ECO:0000259" key="6">
    <source>
        <dbReference type="Pfam" id="PF00930"/>
    </source>
</evidence>
<evidence type="ECO:0000256" key="3">
    <source>
        <dbReference type="ARBA" id="ARBA00072929"/>
    </source>
</evidence>